<reference evidence="1" key="1">
    <citation type="submission" date="1998-09" db="EMBL/GenBank/DDBJ databases">
        <title>Analysis of the rpoB gene product of Toxoplasma gondii.</title>
        <authorList>
            <person name="Aiello D.P."/>
            <person name="Lang-Unnasch N."/>
        </authorList>
    </citation>
    <scope>NUCLEOTIDE SEQUENCE</scope>
    <source>
        <strain evidence="1">RH</strain>
    </source>
</reference>
<feature type="non-terminal residue" evidence="1">
    <location>
        <position position="37"/>
    </location>
</feature>
<evidence type="ECO:0000313" key="1">
    <source>
        <dbReference type="EMBL" id="AAD17843.1"/>
    </source>
</evidence>
<dbReference type="AlphaFoldDB" id="O97124"/>
<organism evidence="1">
    <name type="scientific">Toxoplasma gondii</name>
    <dbReference type="NCBI Taxonomy" id="5811"/>
    <lineage>
        <taxon>Eukaryota</taxon>
        <taxon>Sar</taxon>
        <taxon>Alveolata</taxon>
        <taxon>Apicomplexa</taxon>
        <taxon>Conoidasida</taxon>
        <taxon>Coccidia</taxon>
        <taxon>Eucoccidiorida</taxon>
        <taxon>Eimeriorina</taxon>
        <taxon>Sarcocystidae</taxon>
        <taxon>Toxoplasma</taxon>
    </lineage>
</organism>
<proteinExistence type="predicted"/>
<sequence length="37" mass="4513">MKKIFIKNNTIGFRLSLASPNLIIKWSLKYIKKFFYF</sequence>
<name>O97124_TOXGO</name>
<protein>
    <submittedName>
        <fullName evidence="1">DNA dependent RNA polymerase beta' subunit</fullName>
    </submittedName>
</protein>
<gene>
    <name evidence="1" type="primary">rpoC1</name>
</gene>
<dbReference type="EMBL" id="AF095904">
    <property type="protein sequence ID" value="AAD17843.1"/>
    <property type="molecule type" value="Genomic_DNA"/>
</dbReference>
<accession>O97124</accession>